<keyword evidence="1" id="KW-0175">Coiled coil</keyword>
<dbReference type="Proteomes" id="UP000887575">
    <property type="component" value="Unassembled WGS sequence"/>
</dbReference>
<dbReference type="WBParaSite" id="MBELARI_LOCUS21911">
    <property type="protein sequence ID" value="MBELARI_LOCUS21911"/>
    <property type="gene ID" value="MBELARI_LOCUS21911"/>
</dbReference>
<protein>
    <submittedName>
        <fullName evidence="3">Uncharacterized protein</fullName>
    </submittedName>
</protein>
<evidence type="ECO:0000256" key="1">
    <source>
        <dbReference type="SAM" id="Coils"/>
    </source>
</evidence>
<dbReference type="PANTHER" id="PTHR12783">
    <property type="entry name" value="RALA BINDING PROTEIN 1 RALBP1"/>
    <property type="match status" value="1"/>
</dbReference>
<name>A0AAF3F5P0_9BILA</name>
<keyword evidence="2" id="KW-1185">Reference proteome</keyword>
<dbReference type="AlphaFoldDB" id="A0AAF3F5P0"/>
<dbReference type="InterPro" id="IPR039767">
    <property type="entry name" value="RALBP1"/>
</dbReference>
<reference evidence="3" key="1">
    <citation type="submission" date="2024-02" db="UniProtKB">
        <authorList>
            <consortium name="WormBaseParasite"/>
        </authorList>
    </citation>
    <scope>IDENTIFICATION</scope>
</reference>
<dbReference type="GO" id="GO:0007264">
    <property type="term" value="P:small GTPase-mediated signal transduction"/>
    <property type="evidence" value="ECO:0007669"/>
    <property type="project" value="InterPro"/>
</dbReference>
<accession>A0AAF3F5P0</accession>
<dbReference type="Gene3D" id="1.20.58.90">
    <property type="match status" value="1"/>
</dbReference>
<dbReference type="GO" id="GO:0005096">
    <property type="term" value="F:GTPase activator activity"/>
    <property type="evidence" value="ECO:0007669"/>
    <property type="project" value="InterPro"/>
</dbReference>
<sequence>MLRNCNCASSNKHSLQCQDDQEIVWIENPGYVPPKSGHELENWECEDRPRIEEEMEKQNKLLKCLHEQIQAVPDGDVKKLLEERAWSVQQTVTALRRRRRSVAEPTKNEENAESESIRGLMLEEKQLLAVQTNLLEEIAVEKKQVAELCWSLVKLGYQTTEEVFPKIEGDSWESFLADALLEEAARSTLIEELARLKSECAVLRANLELAQYDQNQVTRF</sequence>
<dbReference type="GO" id="GO:0031267">
    <property type="term" value="F:small GTPase binding"/>
    <property type="evidence" value="ECO:0007669"/>
    <property type="project" value="InterPro"/>
</dbReference>
<proteinExistence type="predicted"/>
<feature type="coiled-coil region" evidence="1">
    <location>
        <begin position="186"/>
        <end position="213"/>
    </location>
</feature>
<organism evidence="2 3">
    <name type="scientific">Mesorhabditis belari</name>
    <dbReference type="NCBI Taxonomy" id="2138241"/>
    <lineage>
        <taxon>Eukaryota</taxon>
        <taxon>Metazoa</taxon>
        <taxon>Ecdysozoa</taxon>
        <taxon>Nematoda</taxon>
        <taxon>Chromadorea</taxon>
        <taxon>Rhabditida</taxon>
        <taxon>Rhabditina</taxon>
        <taxon>Rhabditomorpha</taxon>
        <taxon>Rhabditoidea</taxon>
        <taxon>Rhabditidae</taxon>
        <taxon>Mesorhabditinae</taxon>
        <taxon>Mesorhabditis</taxon>
    </lineage>
</organism>
<evidence type="ECO:0000313" key="3">
    <source>
        <dbReference type="WBParaSite" id="MBELARI_LOCUS21911"/>
    </source>
</evidence>
<dbReference type="PANTHER" id="PTHR12783:SF5">
    <property type="entry name" value="RALA-BINDING PROTEIN 1"/>
    <property type="match status" value="1"/>
</dbReference>
<evidence type="ECO:0000313" key="2">
    <source>
        <dbReference type="Proteomes" id="UP000887575"/>
    </source>
</evidence>